<dbReference type="SUPFAM" id="SSF56601">
    <property type="entry name" value="beta-lactamase/transpeptidase-like"/>
    <property type="match status" value="1"/>
</dbReference>
<keyword evidence="4" id="KW-1185">Reference proteome</keyword>
<protein>
    <submittedName>
        <fullName evidence="3">Serine hydrolase</fullName>
        <ecNumber evidence="3">3.-.-.-</ecNumber>
    </submittedName>
</protein>
<feature type="domain" description="Beta-lactamase-related" evidence="2">
    <location>
        <begin position="215"/>
        <end position="346"/>
    </location>
</feature>
<evidence type="ECO:0000313" key="4">
    <source>
        <dbReference type="Proteomes" id="UP001176891"/>
    </source>
</evidence>
<keyword evidence="1" id="KW-0812">Transmembrane</keyword>
<reference evidence="3" key="1">
    <citation type="submission" date="2023-07" db="EMBL/GenBank/DDBJ databases">
        <title>Two novel species in the genus Flavivirga.</title>
        <authorList>
            <person name="Kwon K."/>
        </authorList>
    </citation>
    <scope>NUCLEOTIDE SEQUENCE</scope>
    <source>
        <strain evidence="3">KACC 14157</strain>
    </source>
</reference>
<dbReference type="InterPro" id="IPR012338">
    <property type="entry name" value="Beta-lactam/transpept-like"/>
</dbReference>
<proteinExistence type="predicted"/>
<sequence>MPMYISDIKYVFKWRFLLFCLKFNLCLVLLFFVGCNRDLGFEEISDYKITLISGNNQTGLQNTTLLEDIVVKIENELGEGISGVGIGVEVISESGEVNNTASITTNEEGLANISWKLGMNYSNVLKIFTGSDQSSSVSVTAIAKYKYAIPENVSDGWNTSDVSVLLPNVDKIYEGIDEIRSKGYREIHSVLLSVNNNLILEEYFSGTNSFGELIDYNRGIAHELQSVNKSFRGAMIGIAIDNGFIPSDQVPLKDFFPELSYLSQGGKENILLEHFLTMSSGLEWNEGTDLAGFYGTPFETAHTYVLAKPLESTPGTTFEYNTGASFVLNRIMMNSINTTFAVFAKDYYSDLVESSELPGIGEPLDFRNTPRDMLKLGQVYLNDGKWKNTQVISKDWIDKSTTVKFDVSSNSSYGYQWWLRDFNSGANTYNCFYAAGFGGQYIFVIKELGLVAVFTGGNFNSDMTIPYEIMEDYILPAFTE</sequence>
<dbReference type="RefSeq" id="WP_303284070.1">
    <property type="nucleotide sequence ID" value="NZ_BAABCZ010000008.1"/>
</dbReference>
<keyword evidence="1" id="KW-0472">Membrane</keyword>
<dbReference type="InterPro" id="IPR001466">
    <property type="entry name" value="Beta-lactam-related"/>
</dbReference>
<keyword evidence="3" id="KW-0378">Hydrolase</keyword>
<feature type="transmembrane region" description="Helical" evidence="1">
    <location>
        <begin position="12"/>
        <end position="33"/>
    </location>
</feature>
<name>A0ABT8X5Y3_9FLAO</name>
<evidence type="ECO:0000256" key="1">
    <source>
        <dbReference type="SAM" id="Phobius"/>
    </source>
</evidence>
<dbReference type="EMBL" id="JAUOEM010000008">
    <property type="protein sequence ID" value="MDO5989411.1"/>
    <property type="molecule type" value="Genomic_DNA"/>
</dbReference>
<keyword evidence="1" id="KW-1133">Transmembrane helix</keyword>
<evidence type="ECO:0000259" key="2">
    <source>
        <dbReference type="Pfam" id="PF00144"/>
    </source>
</evidence>
<dbReference type="GO" id="GO:0016787">
    <property type="term" value="F:hydrolase activity"/>
    <property type="evidence" value="ECO:0007669"/>
    <property type="project" value="UniProtKB-KW"/>
</dbReference>
<dbReference type="Gene3D" id="3.40.710.10">
    <property type="entry name" value="DD-peptidase/beta-lactamase superfamily"/>
    <property type="match status" value="1"/>
</dbReference>
<comment type="caution">
    <text evidence="3">The sequence shown here is derived from an EMBL/GenBank/DDBJ whole genome shotgun (WGS) entry which is preliminary data.</text>
</comment>
<organism evidence="3 4">
    <name type="scientific">Flavivirga amylovorans</name>
    <dbReference type="NCBI Taxonomy" id="870486"/>
    <lineage>
        <taxon>Bacteria</taxon>
        <taxon>Pseudomonadati</taxon>
        <taxon>Bacteroidota</taxon>
        <taxon>Flavobacteriia</taxon>
        <taxon>Flavobacteriales</taxon>
        <taxon>Flavobacteriaceae</taxon>
        <taxon>Flavivirga</taxon>
    </lineage>
</organism>
<dbReference type="EC" id="3.-.-.-" evidence="3"/>
<gene>
    <name evidence="3" type="ORF">Q4Q39_18555</name>
</gene>
<dbReference type="InterPro" id="IPR050789">
    <property type="entry name" value="Diverse_Enzym_Activities"/>
</dbReference>
<evidence type="ECO:0000313" key="3">
    <source>
        <dbReference type="EMBL" id="MDO5989411.1"/>
    </source>
</evidence>
<accession>A0ABT8X5Y3</accession>
<dbReference type="Pfam" id="PF00144">
    <property type="entry name" value="Beta-lactamase"/>
    <property type="match status" value="1"/>
</dbReference>
<dbReference type="Proteomes" id="UP001176891">
    <property type="component" value="Unassembled WGS sequence"/>
</dbReference>
<dbReference type="PANTHER" id="PTHR43283">
    <property type="entry name" value="BETA-LACTAMASE-RELATED"/>
    <property type="match status" value="1"/>
</dbReference>
<dbReference type="PANTHER" id="PTHR43283:SF7">
    <property type="entry name" value="BETA-LACTAMASE-RELATED DOMAIN-CONTAINING PROTEIN"/>
    <property type="match status" value="1"/>
</dbReference>